<dbReference type="Proteomes" id="UP001196413">
    <property type="component" value="Unassembled WGS sequence"/>
</dbReference>
<feature type="region of interest" description="Disordered" evidence="1">
    <location>
        <begin position="106"/>
        <end position="155"/>
    </location>
</feature>
<dbReference type="AlphaFoldDB" id="A0AAD5R9D2"/>
<dbReference type="EMBL" id="JAHQIW010006873">
    <property type="protein sequence ID" value="KAJ1370934.1"/>
    <property type="molecule type" value="Genomic_DNA"/>
</dbReference>
<protein>
    <submittedName>
        <fullName evidence="2">Uncharacterized protein</fullName>
    </submittedName>
</protein>
<evidence type="ECO:0000313" key="2">
    <source>
        <dbReference type="EMBL" id="KAJ1370934.1"/>
    </source>
</evidence>
<accession>A0AAD5R9D2</accession>
<keyword evidence="3" id="KW-1185">Reference proteome</keyword>
<proteinExistence type="predicted"/>
<sequence length="235" mass="25974">MVPNDILFSAVSDESTDDQGHLREADDHEAANLNVALSTNFTSEIDARFAVVNNSTQNVAVESETDSTVEITTTIPKVTIPILVNLKNDENFEDVTAHLKNSFFDDLETPTKSKTSNESTPSSSEQQSKKASTPKNEAIASSPHHETVTLSSLATRLTTARPIQEELANGKRRDPIQIARKIINLFSPRQENRLRKLTLEQVLMKLRGNRKVVSHDVGPPGDKIPLPIGWKLTQI</sequence>
<name>A0AAD5R9D2_PARTN</name>
<evidence type="ECO:0000313" key="3">
    <source>
        <dbReference type="Proteomes" id="UP001196413"/>
    </source>
</evidence>
<evidence type="ECO:0000256" key="1">
    <source>
        <dbReference type="SAM" id="MobiDB-lite"/>
    </source>
</evidence>
<comment type="caution">
    <text evidence="2">The sequence shown here is derived from an EMBL/GenBank/DDBJ whole genome shotgun (WGS) entry which is preliminary data.</text>
</comment>
<reference evidence="2" key="1">
    <citation type="submission" date="2021-06" db="EMBL/GenBank/DDBJ databases">
        <title>Parelaphostrongylus tenuis whole genome reference sequence.</title>
        <authorList>
            <person name="Garwood T.J."/>
            <person name="Larsen P.A."/>
            <person name="Fountain-Jones N.M."/>
            <person name="Garbe J.R."/>
            <person name="Macchietto M.G."/>
            <person name="Kania S.A."/>
            <person name="Gerhold R.W."/>
            <person name="Richards J.E."/>
            <person name="Wolf T.M."/>
        </authorList>
    </citation>
    <scope>NUCLEOTIDE SEQUENCE</scope>
    <source>
        <strain evidence="2">MNPRO001-30</strain>
        <tissue evidence="2">Meninges</tissue>
    </source>
</reference>
<gene>
    <name evidence="2" type="ORF">KIN20_032762</name>
</gene>
<feature type="compositionally biased region" description="Low complexity" evidence="1">
    <location>
        <begin position="110"/>
        <end position="130"/>
    </location>
</feature>
<organism evidence="2 3">
    <name type="scientific">Parelaphostrongylus tenuis</name>
    <name type="common">Meningeal worm</name>
    <dbReference type="NCBI Taxonomy" id="148309"/>
    <lineage>
        <taxon>Eukaryota</taxon>
        <taxon>Metazoa</taxon>
        <taxon>Ecdysozoa</taxon>
        <taxon>Nematoda</taxon>
        <taxon>Chromadorea</taxon>
        <taxon>Rhabditida</taxon>
        <taxon>Rhabditina</taxon>
        <taxon>Rhabditomorpha</taxon>
        <taxon>Strongyloidea</taxon>
        <taxon>Metastrongylidae</taxon>
        <taxon>Parelaphostrongylus</taxon>
    </lineage>
</organism>